<dbReference type="Gene3D" id="1.20.1070.10">
    <property type="entry name" value="Rhodopsin 7-helix transmembrane proteins"/>
    <property type="match status" value="1"/>
</dbReference>
<dbReference type="SUPFAM" id="SSF81321">
    <property type="entry name" value="Family A G protein-coupled receptor-like"/>
    <property type="match status" value="1"/>
</dbReference>
<feature type="transmembrane region" description="Helical" evidence="9">
    <location>
        <begin position="169"/>
        <end position="190"/>
    </location>
</feature>
<feature type="domain" description="G-protein coupled receptors family 1 profile" evidence="10">
    <location>
        <begin position="110"/>
        <end position="375"/>
    </location>
</feature>
<dbReference type="PRINTS" id="PR00237">
    <property type="entry name" value="GPCRRHODOPSN"/>
</dbReference>
<protein>
    <recommendedName>
        <fullName evidence="10">G-protein coupled receptors family 1 profile domain-containing protein</fullName>
    </recommendedName>
</protein>
<organism evidence="11 12">
    <name type="scientific">Diploscapter pachys</name>
    <dbReference type="NCBI Taxonomy" id="2018661"/>
    <lineage>
        <taxon>Eukaryota</taxon>
        <taxon>Metazoa</taxon>
        <taxon>Ecdysozoa</taxon>
        <taxon>Nematoda</taxon>
        <taxon>Chromadorea</taxon>
        <taxon>Rhabditida</taxon>
        <taxon>Rhabditina</taxon>
        <taxon>Rhabditomorpha</taxon>
        <taxon>Rhabditoidea</taxon>
        <taxon>Rhabditidae</taxon>
        <taxon>Diploscapter</taxon>
    </lineage>
</organism>
<reference evidence="11 12" key="1">
    <citation type="journal article" date="2017" name="Curr. Biol.">
        <title>Genome architecture and evolution of a unichromosomal asexual nematode.</title>
        <authorList>
            <person name="Fradin H."/>
            <person name="Zegar C."/>
            <person name="Gutwein M."/>
            <person name="Lucas J."/>
            <person name="Kovtun M."/>
            <person name="Corcoran D."/>
            <person name="Baugh L.R."/>
            <person name="Kiontke K."/>
            <person name="Gunsalus K."/>
            <person name="Fitch D.H."/>
            <person name="Piano F."/>
        </authorList>
    </citation>
    <scope>NUCLEOTIDE SEQUENCE [LARGE SCALE GENOMIC DNA]</scope>
    <source>
        <strain evidence="11">PF1309</strain>
    </source>
</reference>
<evidence type="ECO:0000259" key="10">
    <source>
        <dbReference type="PROSITE" id="PS50262"/>
    </source>
</evidence>
<evidence type="ECO:0000256" key="3">
    <source>
        <dbReference type="ARBA" id="ARBA00022989"/>
    </source>
</evidence>
<evidence type="ECO:0000256" key="4">
    <source>
        <dbReference type="ARBA" id="ARBA00023040"/>
    </source>
</evidence>
<feature type="transmembrane region" description="Helical" evidence="9">
    <location>
        <begin position="131"/>
        <end position="149"/>
    </location>
</feature>
<feature type="transmembrane region" description="Helical" evidence="9">
    <location>
        <begin position="94"/>
        <end position="119"/>
    </location>
</feature>
<gene>
    <name evidence="11" type="ORF">WR25_18548</name>
</gene>
<keyword evidence="12" id="KW-1185">Reference proteome</keyword>
<evidence type="ECO:0000313" key="11">
    <source>
        <dbReference type="EMBL" id="PAV65922.1"/>
    </source>
</evidence>
<evidence type="ECO:0000313" key="12">
    <source>
        <dbReference type="Proteomes" id="UP000218231"/>
    </source>
</evidence>
<evidence type="ECO:0000256" key="9">
    <source>
        <dbReference type="SAM" id="Phobius"/>
    </source>
</evidence>
<evidence type="ECO:0000256" key="2">
    <source>
        <dbReference type="ARBA" id="ARBA00022692"/>
    </source>
</evidence>
<sequence>MDNADSHGLAPNMNSSLFAAIITSLKDMQLDTANGTTITGLHVFMQDRFDGLKPYCHRREVAEVANLTAFLFHYYGPDDQGSEEHVHISIIAKIIFTIIFVLVACVGIVGNLLTALVIYKTSLLHSHTNYFLANLALSDLCLIVVGVPFDLIHLWMNSQPPPIPGYCSFMSTAISLFTFASILTIVSLTVERYVAIVYPFSHRSIVDRKRVMILIYSIWLIAFFPSLYIGMQFKRVVPDFCGYNRELGIARGSCDYVTITLSEISVSTTVHTPVGTTNSDSSQFQYHVSSATGTYTVHMKSSNSAPPSQQAQKMVIRMLVIVTSVFFICYLPYHIERMIVQHTKRQCDNSTLCLLLYPITGLLQYVSAMLNPIFYNLLSTRFRMAFNNLIKDFISKSDKEYSTLARL</sequence>
<keyword evidence="6 8" id="KW-0675">Receptor</keyword>
<keyword evidence="4 8" id="KW-0297">G-protein coupled receptor</keyword>
<keyword evidence="2 8" id="KW-0812">Transmembrane</keyword>
<accession>A0A2A2JWF9</accession>
<dbReference type="STRING" id="2018661.A0A2A2JWF9"/>
<dbReference type="PANTHER" id="PTHR24243">
    <property type="entry name" value="G-PROTEIN COUPLED RECEPTOR"/>
    <property type="match status" value="1"/>
</dbReference>
<proteinExistence type="inferred from homology"/>
<feature type="transmembrane region" description="Helical" evidence="9">
    <location>
        <begin position="354"/>
        <end position="375"/>
    </location>
</feature>
<evidence type="ECO:0000256" key="7">
    <source>
        <dbReference type="ARBA" id="ARBA00023224"/>
    </source>
</evidence>
<evidence type="ECO:0000256" key="5">
    <source>
        <dbReference type="ARBA" id="ARBA00023136"/>
    </source>
</evidence>
<dbReference type="AlphaFoldDB" id="A0A2A2JWF9"/>
<dbReference type="PANTHER" id="PTHR24243:SF224">
    <property type="entry name" value="G-PROTEIN COUPLED RECEPTOR 19-RELATED"/>
    <property type="match status" value="1"/>
</dbReference>
<evidence type="ECO:0000256" key="1">
    <source>
        <dbReference type="ARBA" id="ARBA00004141"/>
    </source>
</evidence>
<comment type="similarity">
    <text evidence="8">Belongs to the G-protein coupled receptor 1 family.</text>
</comment>
<dbReference type="GO" id="GO:0005886">
    <property type="term" value="C:plasma membrane"/>
    <property type="evidence" value="ECO:0007669"/>
    <property type="project" value="TreeGrafter"/>
</dbReference>
<comment type="subcellular location">
    <subcellularLocation>
        <location evidence="1">Membrane</location>
        <topology evidence="1">Multi-pass membrane protein</topology>
    </subcellularLocation>
</comment>
<feature type="transmembrane region" description="Helical" evidence="9">
    <location>
        <begin position="314"/>
        <end position="333"/>
    </location>
</feature>
<feature type="transmembrane region" description="Helical" evidence="9">
    <location>
        <begin position="211"/>
        <end position="230"/>
    </location>
</feature>
<keyword evidence="3 9" id="KW-1133">Transmembrane helix</keyword>
<evidence type="ECO:0000256" key="8">
    <source>
        <dbReference type="RuleBase" id="RU000688"/>
    </source>
</evidence>
<keyword evidence="7 8" id="KW-0807">Transducer</keyword>
<dbReference type="PROSITE" id="PS00237">
    <property type="entry name" value="G_PROTEIN_RECEP_F1_1"/>
    <property type="match status" value="1"/>
</dbReference>
<dbReference type="PROSITE" id="PS50262">
    <property type="entry name" value="G_PROTEIN_RECEP_F1_2"/>
    <property type="match status" value="1"/>
</dbReference>
<dbReference type="Pfam" id="PF00001">
    <property type="entry name" value="7tm_1"/>
    <property type="match status" value="1"/>
</dbReference>
<dbReference type="EMBL" id="LIAE01010183">
    <property type="protein sequence ID" value="PAV65922.1"/>
    <property type="molecule type" value="Genomic_DNA"/>
</dbReference>
<keyword evidence="5 9" id="KW-0472">Membrane</keyword>
<dbReference type="InterPro" id="IPR000276">
    <property type="entry name" value="GPCR_Rhodpsn"/>
</dbReference>
<evidence type="ECO:0000256" key="6">
    <source>
        <dbReference type="ARBA" id="ARBA00023170"/>
    </source>
</evidence>
<comment type="caution">
    <text evidence="11">The sequence shown here is derived from an EMBL/GenBank/DDBJ whole genome shotgun (WGS) entry which is preliminary data.</text>
</comment>
<dbReference type="GO" id="GO:0004930">
    <property type="term" value="F:G protein-coupled receptor activity"/>
    <property type="evidence" value="ECO:0007669"/>
    <property type="project" value="UniProtKB-KW"/>
</dbReference>
<dbReference type="SMART" id="SM01381">
    <property type="entry name" value="7TM_GPCR_Srsx"/>
    <property type="match status" value="1"/>
</dbReference>
<dbReference type="InterPro" id="IPR017452">
    <property type="entry name" value="GPCR_Rhodpsn_7TM"/>
</dbReference>
<dbReference type="OrthoDB" id="5962705at2759"/>
<name>A0A2A2JWF9_9BILA</name>
<dbReference type="Proteomes" id="UP000218231">
    <property type="component" value="Unassembled WGS sequence"/>
</dbReference>